<sequence>MTDPRTSAATTDAGLPPAPVDRLPPAPVDRLPLPERSLASRLVVVMRGREASQYPQVIDTLAEAGVRSFELTLTTPGTLDALPGLVERFGAEADLGVGTITTPEEARRAADGGAAYLVTPVTDPAVIEASIGAGTPIVPGGLTPTELFTSWRAGASAVKVFPAGTVGPGYVKDLHGPFPDLRVIPSGGVDRAAARAWLEAGADAVSVGGPLLGDAFRGGDLGALADRAREFVAVCTEAGR</sequence>
<name>A0ABY4N314_9MICO</name>
<dbReference type="InterPro" id="IPR000887">
    <property type="entry name" value="Aldlse_KDPG_KHG"/>
</dbReference>
<evidence type="ECO:0000256" key="1">
    <source>
        <dbReference type="ARBA" id="ARBA00004761"/>
    </source>
</evidence>
<dbReference type="PANTHER" id="PTHR30246:SF1">
    <property type="entry name" value="2-DEHYDRO-3-DEOXY-6-PHOSPHOGALACTONATE ALDOLASE-RELATED"/>
    <property type="match status" value="1"/>
</dbReference>
<dbReference type="PANTHER" id="PTHR30246">
    <property type="entry name" value="2-KETO-3-DEOXY-6-PHOSPHOGLUCONATE ALDOLASE"/>
    <property type="match status" value="1"/>
</dbReference>
<dbReference type="EMBL" id="CP097218">
    <property type="protein sequence ID" value="UQN28956.1"/>
    <property type="molecule type" value="Genomic_DNA"/>
</dbReference>
<feature type="compositionally biased region" description="Pro residues" evidence="6">
    <location>
        <begin position="16"/>
        <end position="27"/>
    </location>
</feature>
<comment type="similarity">
    <text evidence="2">Belongs to the KHG/KDPG aldolase family.</text>
</comment>
<evidence type="ECO:0000313" key="7">
    <source>
        <dbReference type="EMBL" id="UQN28956.1"/>
    </source>
</evidence>
<evidence type="ECO:0000256" key="4">
    <source>
        <dbReference type="ARBA" id="ARBA00023239"/>
    </source>
</evidence>
<proteinExistence type="inferred from homology"/>
<keyword evidence="8" id="KW-1185">Reference proteome</keyword>
<comment type="pathway">
    <text evidence="1">Carbohydrate acid metabolism.</text>
</comment>
<dbReference type="RefSeq" id="WP_249478120.1">
    <property type="nucleotide sequence ID" value="NZ_CP097218.1"/>
</dbReference>
<reference evidence="7" key="1">
    <citation type="submission" date="2022-05" db="EMBL/GenBank/DDBJ databases">
        <title>Genomic analysis of Brachybacterium sp. CBA3104.</title>
        <authorList>
            <person name="Roh S.W."/>
            <person name="Kim Y.B."/>
            <person name="Kim Y."/>
        </authorList>
    </citation>
    <scope>NUCLEOTIDE SEQUENCE</scope>
    <source>
        <strain evidence="7">CBA3104</strain>
    </source>
</reference>
<dbReference type="Pfam" id="PF01081">
    <property type="entry name" value="Aldolase"/>
    <property type="match status" value="1"/>
</dbReference>
<accession>A0ABY4N314</accession>
<protein>
    <submittedName>
        <fullName evidence="7">Bifunctional 4-hydroxy-2-oxoglutarate aldolase/2-dehydro-3-deoxy-phosphogluconate aldolase</fullName>
    </submittedName>
</protein>
<feature type="compositionally biased region" description="Polar residues" evidence="6">
    <location>
        <begin position="1"/>
        <end position="10"/>
    </location>
</feature>
<dbReference type="Gene3D" id="3.20.20.70">
    <property type="entry name" value="Aldolase class I"/>
    <property type="match status" value="1"/>
</dbReference>
<gene>
    <name evidence="7" type="ORF">M4486_15170</name>
</gene>
<dbReference type="InterPro" id="IPR013785">
    <property type="entry name" value="Aldolase_TIM"/>
</dbReference>
<evidence type="ECO:0000256" key="5">
    <source>
        <dbReference type="ARBA" id="ARBA00023277"/>
    </source>
</evidence>
<dbReference type="CDD" id="cd00452">
    <property type="entry name" value="KDPG_aldolase"/>
    <property type="match status" value="1"/>
</dbReference>
<dbReference type="Proteomes" id="UP001055868">
    <property type="component" value="Chromosome"/>
</dbReference>
<evidence type="ECO:0000256" key="6">
    <source>
        <dbReference type="SAM" id="MobiDB-lite"/>
    </source>
</evidence>
<keyword evidence="5" id="KW-0119">Carbohydrate metabolism</keyword>
<comment type="subunit">
    <text evidence="3">Homotrimer.</text>
</comment>
<organism evidence="7 8">
    <name type="scientific">Brachybacterium kimchii</name>
    <dbReference type="NCBI Taxonomy" id="2942909"/>
    <lineage>
        <taxon>Bacteria</taxon>
        <taxon>Bacillati</taxon>
        <taxon>Actinomycetota</taxon>
        <taxon>Actinomycetes</taxon>
        <taxon>Micrococcales</taxon>
        <taxon>Dermabacteraceae</taxon>
        <taxon>Brachybacterium</taxon>
    </lineage>
</organism>
<evidence type="ECO:0000256" key="2">
    <source>
        <dbReference type="ARBA" id="ARBA00006906"/>
    </source>
</evidence>
<dbReference type="SUPFAM" id="SSF51569">
    <property type="entry name" value="Aldolase"/>
    <property type="match status" value="1"/>
</dbReference>
<feature type="region of interest" description="Disordered" evidence="6">
    <location>
        <begin position="1"/>
        <end position="32"/>
    </location>
</feature>
<evidence type="ECO:0000256" key="3">
    <source>
        <dbReference type="ARBA" id="ARBA00011233"/>
    </source>
</evidence>
<keyword evidence="4" id="KW-0456">Lyase</keyword>
<evidence type="ECO:0000313" key="8">
    <source>
        <dbReference type="Proteomes" id="UP001055868"/>
    </source>
</evidence>